<name>A0ABX7SM27_9CAUL</name>
<gene>
    <name evidence="1" type="ORF">IFE19_03180</name>
</gene>
<dbReference type="EMBL" id="CP062006">
    <property type="protein sequence ID" value="QTC88409.1"/>
    <property type="molecule type" value="Genomic_DNA"/>
</dbReference>
<accession>A0ABX7SM27</accession>
<reference evidence="1 2" key="1">
    <citation type="submission" date="2020-09" db="EMBL/GenBank/DDBJ databases">
        <title>Brevundimonas sp. LVF1 isolated from an oligotrophic pond in Goettingen, Germany.</title>
        <authorList>
            <person name="Friedrich I."/>
            <person name="Klassen A."/>
            <person name="Neubauer H."/>
            <person name="Schneider D."/>
            <person name="Hertel R."/>
            <person name="Daniel R."/>
        </authorList>
    </citation>
    <scope>NUCLEOTIDE SEQUENCE [LARGE SCALE GENOMIC DNA]</scope>
    <source>
        <strain evidence="1 2">LVF1</strain>
    </source>
</reference>
<sequence length="260" mass="29551">MPYSDEEVAEMQDQRDEWLERESALTTALFRLELQNAPAREMMTHGVCRRLSDLKHGLKRVFEILPPQEAEPTREAVLDATAFLQAFVINIFGAMDNLAWLWRLEADVRGRNGQPLHRNRIGLTPDNADLRGSLSARTREYLAGTDAWFEYLEEYRHALAHRIPLYIPPKQLDDEAATEFARLEALVGAPGWDWSEWPAVLAAQRRLGIFEPVMMHSFGEGARPMRLHGQMVCDFATVIEVAEHIVADLKARRAPAAPVV</sequence>
<evidence type="ECO:0000313" key="1">
    <source>
        <dbReference type="EMBL" id="QTC88409.1"/>
    </source>
</evidence>
<dbReference type="Proteomes" id="UP000663942">
    <property type="component" value="Chromosome"/>
</dbReference>
<evidence type="ECO:0008006" key="3">
    <source>
        <dbReference type="Google" id="ProtNLM"/>
    </source>
</evidence>
<proteinExistence type="predicted"/>
<organism evidence="1 2">
    <name type="scientific">Brevundimonas pondensis</name>
    <dbReference type="NCBI Taxonomy" id="2774189"/>
    <lineage>
        <taxon>Bacteria</taxon>
        <taxon>Pseudomonadati</taxon>
        <taxon>Pseudomonadota</taxon>
        <taxon>Alphaproteobacteria</taxon>
        <taxon>Caulobacterales</taxon>
        <taxon>Caulobacteraceae</taxon>
        <taxon>Brevundimonas</taxon>
    </lineage>
</organism>
<protein>
    <recommendedName>
        <fullName evidence="3">Cthe-2314-like HEPN domain-containing protein</fullName>
    </recommendedName>
</protein>
<evidence type="ECO:0000313" key="2">
    <source>
        <dbReference type="Proteomes" id="UP000663942"/>
    </source>
</evidence>
<keyword evidence="2" id="KW-1185">Reference proteome</keyword>
<dbReference type="RefSeq" id="WP_207825604.1">
    <property type="nucleotide sequence ID" value="NZ_CP062006.1"/>
</dbReference>